<evidence type="ECO:0000256" key="1">
    <source>
        <dbReference type="ARBA" id="ARBA00009995"/>
    </source>
</evidence>
<dbReference type="Proteomes" id="UP001652660">
    <property type="component" value="Chromosome 7c"/>
</dbReference>
<dbReference type="SUPFAM" id="SSF53756">
    <property type="entry name" value="UDP-Glycosyltransferase/glycogen phosphorylase"/>
    <property type="match status" value="1"/>
</dbReference>
<dbReference type="InterPro" id="IPR002213">
    <property type="entry name" value="UDP_glucos_trans"/>
</dbReference>
<dbReference type="Pfam" id="PF00201">
    <property type="entry name" value="UDPGT"/>
    <property type="match status" value="1"/>
</dbReference>
<proteinExistence type="inferred from homology"/>
<evidence type="ECO:0000256" key="5">
    <source>
        <dbReference type="RuleBase" id="RU362057"/>
    </source>
</evidence>
<keyword evidence="3 4" id="KW-0808">Transferase</keyword>
<dbReference type="RefSeq" id="XP_027073866.2">
    <property type="nucleotide sequence ID" value="XM_027218065.2"/>
</dbReference>
<dbReference type="Gene3D" id="3.40.50.2000">
    <property type="entry name" value="Glycogen Phosphorylase B"/>
    <property type="match status" value="2"/>
</dbReference>
<evidence type="ECO:0000256" key="3">
    <source>
        <dbReference type="ARBA" id="ARBA00022679"/>
    </source>
</evidence>
<sequence>MDNAKLHVAIVSSPGMGHVIPVLVLGNRLATVHGVRVTIVVITTSNSDEERRFLKTLTLSTLVRVIALPPVDISAKITPATAAVTQLCMSVREALPIIRSSIASMNCGPDALILDLFCPSAIPIAREFSLPVYVYAPTNAWSTTLFMYIQVLDKEIEGRYVEQKEPLRIPGCKSVRPEDVVDPMLDRNDQQYHDYIELGIGLTRSDGILVNTWADLEPTTLKALRENETLKPAVKVSVYPVGPLTRPVEPSSLKSKVLEWLDEQPVDSVIYVSFGSGGVLSADQIKELAFGLELSQQRFIWVVRLPLDGGLSKSDDPLDYLPDGFLNRTKNVGFVVPRWAQQVEILGHPSVGGFLSHCGWNSTLESISAGVPMIAWPLYAEQKLNAAMLTEDLGVAVRPEVLPTKKMVEREEVEKMVRMVMQQKEGQEMRQKMKQLKSSADDGLSNRGSSFISMYNVLDEIRLNSRNQNH</sequence>
<dbReference type="PROSITE" id="PS00375">
    <property type="entry name" value="UDPGT"/>
    <property type="match status" value="1"/>
</dbReference>
<dbReference type="AlphaFoldDB" id="A0A6P6T7V3"/>
<protein>
    <recommendedName>
        <fullName evidence="5">Glycosyltransferase</fullName>
        <ecNumber evidence="5">2.4.1.-</ecNumber>
    </recommendedName>
</protein>
<evidence type="ECO:0000256" key="2">
    <source>
        <dbReference type="ARBA" id="ARBA00022676"/>
    </source>
</evidence>
<evidence type="ECO:0000313" key="7">
    <source>
        <dbReference type="RefSeq" id="XP_027073866.2"/>
    </source>
</evidence>
<accession>A0A6P6T7V3</accession>
<organism evidence="6 7">
    <name type="scientific">Coffea arabica</name>
    <name type="common">Arabian coffee</name>
    <dbReference type="NCBI Taxonomy" id="13443"/>
    <lineage>
        <taxon>Eukaryota</taxon>
        <taxon>Viridiplantae</taxon>
        <taxon>Streptophyta</taxon>
        <taxon>Embryophyta</taxon>
        <taxon>Tracheophyta</taxon>
        <taxon>Spermatophyta</taxon>
        <taxon>Magnoliopsida</taxon>
        <taxon>eudicotyledons</taxon>
        <taxon>Gunneridae</taxon>
        <taxon>Pentapetalae</taxon>
        <taxon>asterids</taxon>
        <taxon>lamiids</taxon>
        <taxon>Gentianales</taxon>
        <taxon>Rubiaceae</taxon>
        <taxon>Ixoroideae</taxon>
        <taxon>Gardenieae complex</taxon>
        <taxon>Bertiereae - Coffeeae clade</taxon>
        <taxon>Coffeeae</taxon>
        <taxon>Coffea</taxon>
    </lineage>
</organism>
<dbReference type="GO" id="GO:0008194">
    <property type="term" value="F:UDP-glycosyltransferase activity"/>
    <property type="evidence" value="ECO:0007669"/>
    <property type="project" value="InterPro"/>
</dbReference>
<dbReference type="GeneID" id="113698291"/>
<dbReference type="InterPro" id="IPR035595">
    <property type="entry name" value="UDP_glycos_trans_CS"/>
</dbReference>
<keyword evidence="6" id="KW-1185">Reference proteome</keyword>
<name>A0A6P6T7V3_COFAR</name>
<evidence type="ECO:0000256" key="4">
    <source>
        <dbReference type="RuleBase" id="RU003718"/>
    </source>
</evidence>
<reference evidence="6" key="1">
    <citation type="journal article" date="2025" name="Foods">
        <title>Unveiling the Microbial Signatures of Arabica Coffee Cherries: Insights into Ripeness Specific Diversity, Functional Traits, and Implications for Quality and Safety.</title>
        <authorList>
            <consortium name="RefSeq"/>
            <person name="Tenea G.N."/>
            <person name="Cifuentes V."/>
            <person name="Reyes P."/>
            <person name="Cevallos-Vallejos M."/>
        </authorList>
    </citation>
    <scope>NUCLEOTIDE SEQUENCE [LARGE SCALE GENOMIC DNA]</scope>
</reference>
<dbReference type="CDD" id="cd03784">
    <property type="entry name" value="GT1_Gtf-like"/>
    <property type="match status" value="1"/>
</dbReference>
<dbReference type="PANTHER" id="PTHR48046">
    <property type="entry name" value="UDP-GLYCOSYLTRANSFERASE 72E1"/>
    <property type="match status" value="1"/>
</dbReference>
<reference evidence="7" key="2">
    <citation type="submission" date="2025-08" db="UniProtKB">
        <authorList>
            <consortium name="RefSeq"/>
        </authorList>
    </citation>
    <scope>IDENTIFICATION</scope>
    <source>
        <tissue evidence="7">Leaves</tissue>
    </source>
</reference>
<keyword evidence="2 4" id="KW-0328">Glycosyltransferase</keyword>
<evidence type="ECO:0000313" key="6">
    <source>
        <dbReference type="Proteomes" id="UP001652660"/>
    </source>
</evidence>
<dbReference type="PANTHER" id="PTHR48046:SF1">
    <property type="entry name" value="GLYCOSYLTRANSFERASE-RELATED"/>
    <property type="match status" value="1"/>
</dbReference>
<dbReference type="OrthoDB" id="5835829at2759"/>
<comment type="similarity">
    <text evidence="1 4">Belongs to the UDP-glycosyltransferase family.</text>
</comment>
<dbReference type="EC" id="2.4.1.-" evidence="5"/>
<gene>
    <name evidence="7" type="primary">LOC113698291</name>
</gene>